<evidence type="ECO:0000259" key="3">
    <source>
        <dbReference type="PROSITE" id="PS51160"/>
    </source>
</evidence>
<dbReference type="STRING" id="1051890.A0A3N4MA17"/>
<dbReference type="Gene3D" id="3.30.70.100">
    <property type="match status" value="1"/>
</dbReference>
<dbReference type="Proteomes" id="UP000267821">
    <property type="component" value="Unassembled WGS sequence"/>
</dbReference>
<evidence type="ECO:0000313" key="5">
    <source>
        <dbReference type="Proteomes" id="UP000267821"/>
    </source>
</evidence>
<dbReference type="InParanoid" id="A0A3N4MA17"/>
<dbReference type="InterPro" id="IPR036046">
    <property type="entry name" value="Acylphosphatase-like_dom_sf"/>
</dbReference>
<feature type="active site" evidence="1">
    <location>
        <position position="36"/>
    </location>
</feature>
<protein>
    <recommendedName>
        <fullName evidence="1">acylphosphatase</fullName>
        <ecNumber evidence="1">3.6.1.7</ecNumber>
    </recommendedName>
</protein>
<dbReference type="EMBL" id="ML121528">
    <property type="protein sequence ID" value="RPB29131.1"/>
    <property type="molecule type" value="Genomic_DNA"/>
</dbReference>
<keyword evidence="1" id="KW-0378">Hydrolase</keyword>
<dbReference type="PROSITE" id="PS00150">
    <property type="entry name" value="ACYLPHOSPHATASE_1"/>
    <property type="match status" value="1"/>
</dbReference>
<feature type="active site" evidence="1">
    <location>
        <position position="18"/>
    </location>
</feature>
<evidence type="ECO:0000313" key="4">
    <source>
        <dbReference type="EMBL" id="RPB29131.1"/>
    </source>
</evidence>
<comment type="catalytic activity">
    <reaction evidence="1">
        <text>an acyl phosphate + H2O = a carboxylate + phosphate + H(+)</text>
        <dbReference type="Rhea" id="RHEA:14965"/>
        <dbReference type="ChEBI" id="CHEBI:15377"/>
        <dbReference type="ChEBI" id="CHEBI:15378"/>
        <dbReference type="ChEBI" id="CHEBI:29067"/>
        <dbReference type="ChEBI" id="CHEBI:43474"/>
        <dbReference type="ChEBI" id="CHEBI:59918"/>
        <dbReference type="EC" id="3.6.1.7"/>
    </reaction>
</comment>
<sequence length="80" mass="9267">ANRYTFLIHGTVQGVFFRTYTQRSAHTHNISGFVYNTSNGKNLDKLWKDMDRGSPRSNVIQVDKNEINTMEGEEGFEIKR</sequence>
<feature type="non-terminal residue" evidence="4">
    <location>
        <position position="1"/>
    </location>
</feature>
<dbReference type="InterPro" id="IPR017968">
    <property type="entry name" value="Acylphosphatase_CS"/>
</dbReference>
<accession>A0A3N4MA17</accession>
<evidence type="ECO:0000256" key="1">
    <source>
        <dbReference type="PROSITE-ProRule" id="PRU00520"/>
    </source>
</evidence>
<reference evidence="4 5" key="1">
    <citation type="journal article" date="2018" name="Nat. Ecol. Evol.">
        <title>Pezizomycetes genomes reveal the molecular basis of ectomycorrhizal truffle lifestyle.</title>
        <authorList>
            <person name="Murat C."/>
            <person name="Payen T."/>
            <person name="Noel B."/>
            <person name="Kuo A."/>
            <person name="Morin E."/>
            <person name="Chen J."/>
            <person name="Kohler A."/>
            <person name="Krizsan K."/>
            <person name="Balestrini R."/>
            <person name="Da Silva C."/>
            <person name="Montanini B."/>
            <person name="Hainaut M."/>
            <person name="Levati E."/>
            <person name="Barry K.W."/>
            <person name="Belfiori B."/>
            <person name="Cichocki N."/>
            <person name="Clum A."/>
            <person name="Dockter R.B."/>
            <person name="Fauchery L."/>
            <person name="Guy J."/>
            <person name="Iotti M."/>
            <person name="Le Tacon F."/>
            <person name="Lindquist E.A."/>
            <person name="Lipzen A."/>
            <person name="Malagnac F."/>
            <person name="Mello A."/>
            <person name="Molinier V."/>
            <person name="Miyauchi S."/>
            <person name="Poulain J."/>
            <person name="Riccioni C."/>
            <person name="Rubini A."/>
            <person name="Sitrit Y."/>
            <person name="Splivallo R."/>
            <person name="Traeger S."/>
            <person name="Wang M."/>
            <person name="Zifcakova L."/>
            <person name="Wipf D."/>
            <person name="Zambonelli A."/>
            <person name="Paolocci F."/>
            <person name="Nowrousian M."/>
            <person name="Ottonello S."/>
            <person name="Baldrian P."/>
            <person name="Spatafora J.W."/>
            <person name="Henrissat B."/>
            <person name="Nagy L.G."/>
            <person name="Aury J.M."/>
            <person name="Wincker P."/>
            <person name="Grigoriev I.V."/>
            <person name="Bonfante P."/>
            <person name="Martin F.M."/>
        </authorList>
    </citation>
    <scope>NUCLEOTIDE SEQUENCE [LARGE SCALE GENOMIC DNA]</scope>
    <source>
        <strain evidence="4 5">ATCC MYA-4762</strain>
    </source>
</reference>
<proteinExistence type="inferred from homology"/>
<dbReference type="PROSITE" id="PS51160">
    <property type="entry name" value="ACYLPHOSPHATASE_3"/>
    <property type="match status" value="1"/>
</dbReference>
<dbReference type="OrthoDB" id="7961613at2759"/>
<dbReference type="SUPFAM" id="SSF54975">
    <property type="entry name" value="Acylphosphatase/BLUF domain-like"/>
    <property type="match status" value="1"/>
</dbReference>
<keyword evidence="5" id="KW-1185">Reference proteome</keyword>
<dbReference type="EC" id="3.6.1.7" evidence="1"/>
<dbReference type="Pfam" id="PF00708">
    <property type="entry name" value="Acylphosphatase"/>
    <property type="match status" value="1"/>
</dbReference>
<organism evidence="4 5">
    <name type="scientific">Terfezia boudieri ATCC MYA-4762</name>
    <dbReference type="NCBI Taxonomy" id="1051890"/>
    <lineage>
        <taxon>Eukaryota</taxon>
        <taxon>Fungi</taxon>
        <taxon>Dikarya</taxon>
        <taxon>Ascomycota</taxon>
        <taxon>Pezizomycotina</taxon>
        <taxon>Pezizomycetes</taxon>
        <taxon>Pezizales</taxon>
        <taxon>Pezizaceae</taxon>
        <taxon>Terfezia</taxon>
    </lineage>
</organism>
<feature type="domain" description="Acylphosphatase-like" evidence="3">
    <location>
        <begin position="3"/>
        <end position="80"/>
    </location>
</feature>
<dbReference type="GO" id="GO:0003998">
    <property type="term" value="F:acylphosphatase activity"/>
    <property type="evidence" value="ECO:0007669"/>
    <property type="project" value="UniProtKB-EC"/>
</dbReference>
<gene>
    <name evidence="4" type="ORF">L211DRAFT_833010</name>
</gene>
<name>A0A3N4MA17_9PEZI</name>
<comment type="similarity">
    <text evidence="2">Belongs to the acylphosphatase family.</text>
</comment>
<dbReference type="AlphaFoldDB" id="A0A3N4MA17"/>
<evidence type="ECO:0000256" key="2">
    <source>
        <dbReference type="RuleBase" id="RU004168"/>
    </source>
</evidence>
<dbReference type="InterPro" id="IPR001792">
    <property type="entry name" value="Acylphosphatase-like_dom"/>
</dbReference>